<evidence type="ECO:0000259" key="3">
    <source>
        <dbReference type="Pfam" id="PF16978"/>
    </source>
</evidence>
<dbReference type="GO" id="GO:0038203">
    <property type="term" value="P:TORC2 signaling"/>
    <property type="evidence" value="ECO:0007669"/>
    <property type="project" value="TreeGrafter"/>
</dbReference>
<evidence type="ECO:0000256" key="2">
    <source>
        <dbReference type="SAM" id="MobiDB-lite"/>
    </source>
</evidence>
<dbReference type="GO" id="GO:0005737">
    <property type="term" value="C:cytoplasm"/>
    <property type="evidence" value="ECO:0007669"/>
    <property type="project" value="TreeGrafter"/>
</dbReference>
<dbReference type="PANTHER" id="PTHR13335">
    <property type="entry name" value="TARGET OF RAPAMYCIN COMPLEX 2 SUBUNIT MAPKAP1"/>
    <property type="match status" value="1"/>
</dbReference>
<dbReference type="PANTHER" id="PTHR13335:SF1">
    <property type="entry name" value="TARGET OF RAPAMYCIN COMPLEX 2 SUBUNIT MAPKAP1"/>
    <property type="match status" value="1"/>
</dbReference>
<keyword evidence="6" id="KW-1185">Reference proteome</keyword>
<dbReference type="Proteomes" id="UP000706124">
    <property type="component" value="Unassembled WGS sequence"/>
</dbReference>
<dbReference type="InterPro" id="IPR031567">
    <property type="entry name" value="CRIM_dom"/>
</dbReference>
<name>A0A9P7MIG7_9HYPO</name>
<dbReference type="Pfam" id="PF16979">
    <property type="entry name" value="SIN1_PH"/>
    <property type="match status" value="1"/>
</dbReference>
<evidence type="ECO:0000313" key="6">
    <source>
        <dbReference type="Proteomes" id="UP000706124"/>
    </source>
</evidence>
<feature type="compositionally biased region" description="Polar residues" evidence="2">
    <location>
        <begin position="150"/>
        <end position="178"/>
    </location>
</feature>
<dbReference type="InterPro" id="IPR008828">
    <property type="entry name" value="Sin1/Avo1"/>
</dbReference>
<feature type="compositionally biased region" description="Low complexity" evidence="2">
    <location>
        <begin position="677"/>
        <end position="692"/>
    </location>
</feature>
<evidence type="ECO:0000256" key="1">
    <source>
        <dbReference type="ARBA" id="ARBA00009407"/>
    </source>
</evidence>
<organism evidence="5 6">
    <name type="scientific">Claviceps pazoutovae</name>
    <dbReference type="NCBI Taxonomy" id="1649127"/>
    <lineage>
        <taxon>Eukaryota</taxon>
        <taxon>Fungi</taxon>
        <taxon>Dikarya</taxon>
        <taxon>Ascomycota</taxon>
        <taxon>Pezizomycotina</taxon>
        <taxon>Sordariomycetes</taxon>
        <taxon>Hypocreomycetidae</taxon>
        <taxon>Hypocreales</taxon>
        <taxon>Clavicipitaceae</taxon>
        <taxon>Claviceps</taxon>
    </lineage>
</organism>
<feature type="domain" description="CRIM" evidence="3">
    <location>
        <begin position="340"/>
        <end position="504"/>
    </location>
</feature>
<dbReference type="InterPro" id="IPR031313">
    <property type="entry name" value="Sin1_PH_dom"/>
</dbReference>
<dbReference type="Gene3D" id="2.30.29.30">
    <property type="entry name" value="Pleckstrin-homology domain (PH domain)/Phosphotyrosine-binding domain (PTB)"/>
    <property type="match status" value="1"/>
</dbReference>
<dbReference type="GO" id="GO:0031932">
    <property type="term" value="C:TORC2 complex"/>
    <property type="evidence" value="ECO:0007669"/>
    <property type="project" value="InterPro"/>
</dbReference>
<evidence type="ECO:0000313" key="5">
    <source>
        <dbReference type="EMBL" id="KAG5947417.1"/>
    </source>
</evidence>
<accession>A0A9P7MIG7</accession>
<dbReference type="InterPro" id="IPR011993">
    <property type="entry name" value="PH-like_dom_sf"/>
</dbReference>
<dbReference type="Pfam" id="PF16978">
    <property type="entry name" value="CRIM"/>
    <property type="match status" value="1"/>
</dbReference>
<feature type="region of interest" description="Disordered" evidence="2">
    <location>
        <begin position="226"/>
        <end position="261"/>
    </location>
</feature>
<dbReference type="OrthoDB" id="241990at2759"/>
<feature type="region of interest" description="Disordered" evidence="2">
    <location>
        <begin position="81"/>
        <end position="200"/>
    </location>
</feature>
<comment type="caution">
    <text evidence="5">The sequence shown here is derived from an EMBL/GenBank/DDBJ whole genome shotgun (WGS) entry which is preliminary data.</text>
</comment>
<dbReference type="AlphaFoldDB" id="A0A9P7MIG7"/>
<feature type="compositionally biased region" description="Polar residues" evidence="2">
    <location>
        <begin position="189"/>
        <end position="198"/>
    </location>
</feature>
<reference evidence="5 6" key="1">
    <citation type="journal article" date="2020" name="bioRxiv">
        <title>Whole genome comparisons of ergot fungi reveals the divergence and evolution of species within the genus Claviceps are the result of varying mechanisms driving genome evolution and host range expansion.</title>
        <authorList>
            <person name="Wyka S.A."/>
            <person name="Mondo S.J."/>
            <person name="Liu M."/>
            <person name="Dettman J."/>
            <person name="Nalam V."/>
            <person name="Broders K.D."/>
        </authorList>
    </citation>
    <scope>NUCLEOTIDE SEQUENCE [LARGE SCALE GENOMIC DNA]</scope>
    <source>
        <strain evidence="5 6">CCC 1485</strain>
    </source>
</reference>
<dbReference type="GO" id="GO:0005546">
    <property type="term" value="F:phosphatidylinositol-4,5-bisphosphate binding"/>
    <property type="evidence" value="ECO:0007669"/>
    <property type="project" value="TreeGrafter"/>
</dbReference>
<feature type="compositionally biased region" description="Basic and acidic residues" evidence="2">
    <location>
        <begin position="530"/>
        <end position="546"/>
    </location>
</feature>
<dbReference type="EMBL" id="SRPO01000025">
    <property type="protein sequence ID" value="KAG5947417.1"/>
    <property type="molecule type" value="Genomic_DNA"/>
</dbReference>
<feature type="compositionally biased region" description="Acidic residues" evidence="2">
    <location>
        <begin position="115"/>
        <end position="131"/>
    </location>
</feature>
<evidence type="ECO:0000259" key="4">
    <source>
        <dbReference type="Pfam" id="PF16979"/>
    </source>
</evidence>
<feature type="region of interest" description="Disordered" evidence="2">
    <location>
        <begin position="674"/>
        <end position="723"/>
    </location>
</feature>
<proteinExistence type="inferred from homology"/>
<dbReference type="Gene3D" id="3.10.20.90">
    <property type="entry name" value="Phosphatidylinositol 3-kinase Catalytic Subunit, Chain A, domain 1"/>
    <property type="match status" value="1"/>
</dbReference>
<evidence type="ECO:0008006" key="7">
    <source>
        <dbReference type="Google" id="ProtNLM"/>
    </source>
</evidence>
<dbReference type="GO" id="GO:0005886">
    <property type="term" value="C:plasma membrane"/>
    <property type="evidence" value="ECO:0007669"/>
    <property type="project" value="TreeGrafter"/>
</dbReference>
<comment type="similarity">
    <text evidence="1">Belongs to the SIN1 family.</text>
</comment>
<protein>
    <recommendedName>
        <fullName evidence="7">Stress activated MAP kinase interacting protein Sin1</fullName>
    </recommendedName>
</protein>
<gene>
    <name evidence="5" type="ORF">E4U60_003066</name>
</gene>
<feature type="compositionally biased region" description="Acidic residues" evidence="2">
    <location>
        <begin position="244"/>
        <end position="261"/>
    </location>
</feature>
<feature type="region of interest" description="Disordered" evidence="2">
    <location>
        <begin position="499"/>
        <end position="554"/>
    </location>
</feature>
<sequence length="840" mass="92534">MSVLQLKELVSYQLRTSYLDEIADGVGERLLTVNDNFLNSASFKAAGWRPNPSHIKRTHSPPIPTAIASEYFQAPRQVGLTLHDGDDDGGMLTGGGADTIGPGMTTKRRRRREQMEEDDSSDLTDESDEENEQRAAQQIKFSKMPVRQRAGSSPSQASPVKLQSQSPRAPRRGSQSVLETVRERPRGDTVTSSEISSENEFDVPAAHRHREAARAAARAVRLQEAINEEPMQPGIKRVGTNLLPEEEDDDEDDEDDDSDEDEDDLIAHYVESLNSSLILDGMVNLISPSLTEPVVGTPPRIFARQSMRMSQLPVKMGPLDALPPPRPMSMIRPMSMMHPTSLLSTALKAKKHKASIPFQNFAHYSGKGTQGSIAVRIYAPFSKTPTKPFEALIRPRVHDGQGAERAVTVTDLIGLSLYRYNEEKREPQIASDKHSLNWWTLRMVEEGGEVDDDFPPIERTKPLSSFTTVNNASARGGGRMRSNSTAYDEFALVPASQDEFEENKNLTPQPNDDEQDGAAAAATATTSEQQKQEESGADNRGEDSGRRSPIMVDSDGYRLNPILTTIYRPNTMLADSPQIPVTVPNIARGQQKLLRVHIMSSDMAPGQMVTVDVTTATYLAEVLDIVCRKRQLDKANHVLKLPRSGAVVMIDRPVSSIGNVSDLELYRRRFATDGPFSMTGSSPSSLSPKTMGLPSSQGVAQRRDNKKSQVLGPHPLAREALKQDEDLGASANYKKYTVWRKQPMRLVGMSERMLVIDGEYIHIVPASGGKAVHDGSGKTTTVHFSNVVGCKVPRKHPTNVKLVIYRATESKRYDFETRSADEAAEIVAALKRGISPGRDV</sequence>
<feature type="domain" description="SIN1-type PH" evidence="4">
    <location>
        <begin position="732"/>
        <end position="834"/>
    </location>
</feature>